<dbReference type="Gene3D" id="3.10.129.10">
    <property type="entry name" value="Hotdog Thioesterase"/>
    <property type="match status" value="1"/>
</dbReference>
<protein>
    <submittedName>
        <fullName evidence="1">Acyl-CoA thioesterase</fullName>
        <ecNumber evidence="1">3.1.2.-</ecNumber>
    </submittedName>
</protein>
<keyword evidence="2" id="KW-1185">Reference proteome</keyword>
<sequence>MTGFAYPQKVLFQHCDPAGIVFYPRYFEMLNATVEAWFEQRLGHSFARLHGEVAAGVPTAGLEITFSAPSRLGDDLLFTLWPERLGRSSVGLCFTADCGAERRLEMRSTLVFVALADGRPRPWPEALRSALERERTAG</sequence>
<organism evidence="1 2">
    <name type="scientific">Acidimangrovimonas pyrenivorans</name>
    <dbReference type="NCBI Taxonomy" id="2030798"/>
    <lineage>
        <taxon>Bacteria</taxon>
        <taxon>Pseudomonadati</taxon>
        <taxon>Pseudomonadota</taxon>
        <taxon>Alphaproteobacteria</taxon>
        <taxon>Rhodobacterales</taxon>
        <taxon>Paracoccaceae</taxon>
        <taxon>Acidimangrovimonas</taxon>
    </lineage>
</organism>
<evidence type="ECO:0000313" key="1">
    <source>
        <dbReference type="EMBL" id="MFC2968921.1"/>
    </source>
</evidence>
<accession>A0ABV7AJA2</accession>
<dbReference type="GO" id="GO:0016787">
    <property type="term" value="F:hydrolase activity"/>
    <property type="evidence" value="ECO:0007669"/>
    <property type="project" value="UniProtKB-KW"/>
</dbReference>
<dbReference type="EMBL" id="JBHRSK010000008">
    <property type="protein sequence ID" value="MFC2968921.1"/>
    <property type="molecule type" value="Genomic_DNA"/>
</dbReference>
<evidence type="ECO:0000313" key="2">
    <source>
        <dbReference type="Proteomes" id="UP001595443"/>
    </source>
</evidence>
<dbReference type="CDD" id="cd00586">
    <property type="entry name" value="4HBT"/>
    <property type="match status" value="1"/>
</dbReference>
<dbReference type="Pfam" id="PF13279">
    <property type="entry name" value="4HBT_2"/>
    <property type="match status" value="1"/>
</dbReference>
<proteinExistence type="predicted"/>
<dbReference type="Proteomes" id="UP001595443">
    <property type="component" value="Unassembled WGS sequence"/>
</dbReference>
<dbReference type="EC" id="3.1.2.-" evidence="1"/>
<gene>
    <name evidence="1" type="ORF">ACFOES_12515</name>
</gene>
<reference evidence="2" key="1">
    <citation type="journal article" date="2019" name="Int. J. Syst. Evol. Microbiol.">
        <title>The Global Catalogue of Microorganisms (GCM) 10K type strain sequencing project: providing services to taxonomists for standard genome sequencing and annotation.</title>
        <authorList>
            <consortium name="The Broad Institute Genomics Platform"/>
            <consortium name="The Broad Institute Genome Sequencing Center for Infectious Disease"/>
            <person name="Wu L."/>
            <person name="Ma J."/>
        </authorList>
    </citation>
    <scope>NUCLEOTIDE SEQUENCE [LARGE SCALE GENOMIC DNA]</scope>
    <source>
        <strain evidence="2">KCTC 62192</strain>
    </source>
</reference>
<dbReference type="RefSeq" id="WP_377833627.1">
    <property type="nucleotide sequence ID" value="NZ_JBHRSK010000008.1"/>
</dbReference>
<keyword evidence="1" id="KW-0378">Hydrolase</keyword>
<name>A0ABV7AJA2_9RHOB</name>
<dbReference type="InterPro" id="IPR029069">
    <property type="entry name" value="HotDog_dom_sf"/>
</dbReference>
<comment type="caution">
    <text evidence="1">The sequence shown here is derived from an EMBL/GenBank/DDBJ whole genome shotgun (WGS) entry which is preliminary data.</text>
</comment>
<dbReference type="SUPFAM" id="SSF54637">
    <property type="entry name" value="Thioesterase/thiol ester dehydrase-isomerase"/>
    <property type="match status" value="1"/>
</dbReference>